<gene>
    <name evidence="3" type="ORF">Cdeb_01507</name>
</gene>
<dbReference type="Pfam" id="PF04235">
    <property type="entry name" value="DUF418"/>
    <property type="match status" value="1"/>
</dbReference>
<feature type="transmembrane region" description="Helical" evidence="1">
    <location>
        <begin position="396"/>
        <end position="415"/>
    </location>
</feature>
<dbReference type="PANTHER" id="PTHR30590:SF2">
    <property type="entry name" value="INNER MEMBRANE PROTEIN"/>
    <property type="match status" value="1"/>
</dbReference>
<dbReference type="EMBL" id="AZRV01000044">
    <property type="protein sequence ID" value="RKO61555.1"/>
    <property type="molecule type" value="Genomic_DNA"/>
</dbReference>
<keyword evidence="4" id="KW-1185">Reference proteome</keyword>
<feature type="transmembrane region" description="Helical" evidence="1">
    <location>
        <begin position="304"/>
        <end position="321"/>
    </location>
</feature>
<organism evidence="3 4">
    <name type="scientific">Caldibacillus debilis GB1</name>
    <dbReference type="NCBI Taxonomy" id="1339248"/>
    <lineage>
        <taxon>Bacteria</taxon>
        <taxon>Bacillati</taxon>
        <taxon>Bacillota</taxon>
        <taxon>Bacilli</taxon>
        <taxon>Bacillales</taxon>
        <taxon>Bacillaceae</taxon>
        <taxon>Caldibacillus</taxon>
    </lineage>
</organism>
<dbReference type="InterPro" id="IPR007349">
    <property type="entry name" value="DUF418"/>
</dbReference>
<feature type="transmembrane region" description="Helical" evidence="1">
    <location>
        <begin position="265"/>
        <end position="284"/>
    </location>
</feature>
<dbReference type="PANTHER" id="PTHR30590">
    <property type="entry name" value="INNER MEMBRANE PROTEIN"/>
    <property type="match status" value="1"/>
</dbReference>
<dbReference type="InterPro" id="IPR052529">
    <property type="entry name" value="Bact_Transport_Assoc"/>
</dbReference>
<feature type="domain" description="DUF418" evidence="2">
    <location>
        <begin position="285"/>
        <end position="438"/>
    </location>
</feature>
<accession>A0A420VDD2</accession>
<evidence type="ECO:0000259" key="2">
    <source>
        <dbReference type="Pfam" id="PF04235"/>
    </source>
</evidence>
<dbReference type="Proteomes" id="UP000286235">
    <property type="component" value="Unassembled WGS sequence"/>
</dbReference>
<dbReference type="AlphaFoldDB" id="A0A420VDD2"/>
<protein>
    <submittedName>
        <fullName evidence="3">Putative membrane protein</fullName>
    </submittedName>
</protein>
<feature type="transmembrane region" description="Helical" evidence="1">
    <location>
        <begin position="113"/>
        <end position="140"/>
    </location>
</feature>
<feature type="transmembrane region" description="Helical" evidence="1">
    <location>
        <begin position="70"/>
        <end position="92"/>
    </location>
</feature>
<keyword evidence="1" id="KW-0472">Membrane</keyword>
<keyword evidence="1" id="KW-0812">Transmembrane</keyword>
<feature type="transmembrane region" description="Helical" evidence="1">
    <location>
        <begin position="160"/>
        <end position="193"/>
    </location>
</feature>
<evidence type="ECO:0000313" key="4">
    <source>
        <dbReference type="Proteomes" id="UP000286235"/>
    </source>
</evidence>
<comment type="caution">
    <text evidence="3">The sequence shown here is derived from an EMBL/GenBank/DDBJ whole genome shotgun (WGS) entry which is preliminary data.</text>
</comment>
<keyword evidence="1" id="KW-1133">Transmembrane helix</keyword>
<feature type="transmembrane region" description="Helical" evidence="1">
    <location>
        <begin position="371"/>
        <end position="390"/>
    </location>
</feature>
<evidence type="ECO:0000313" key="3">
    <source>
        <dbReference type="EMBL" id="RKO61555.1"/>
    </source>
</evidence>
<sequence>MACGGFPKAGERRSFSPEVWEGRPAKESHVPFFARLSGNKRLSGGTKGNFTREGRRIGLEDMVSHQKGRIFFIDALRGVCLLGIFAVNMLDFQMPYLYMNPLDAAETFADRAVYIFIDVFAQASFYPLFAFLFGYGMVLIGEKAETRGVNSRPVLTRRLAFLLLLGLLHAFFLWTGDILACYALCGFLLLPFLRRPGKKLLKTAGILYLVPNLLIAALTQLSGLAAKDLAEPEKAEKALHIYGNGSFLEITRYRVSEWAEIHHPWNLLVMLFMIFPFLLAGAGFAKEGRLAGGRRLFSYYRKRFAFALPAGLVLKTLPYWAGETAGNIYIQDAFGGPLLSMAFLAGLYLAVNSGYGKKVFAAFSCAGRMSLTNYLFQSLVCTTIFYGYGFSLYGKVSIAAAFSAVIALFAVQILISRLWLRRFSRGPAEWLWRRVYWTRGSRSAG</sequence>
<proteinExistence type="predicted"/>
<reference evidence="3 4" key="1">
    <citation type="submission" date="2013-12" db="EMBL/GenBank/DDBJ databases">
        <title>Genome and proteome characterization of Caldibacillus debilis GB1 derived from a cellulolytic aero-tolerant co-culture.</title>
        <authorList>
            <person name="Wushke S.T."/>
            <person name="Zhang X."/>
            <person name="Fristensky B."/>
            <person name="Wilkins J.A."/>
            <person name="Levin D.B."/>
            <person name="Sparling R."/>
        </authorList>
    </citation>
    <scope>NUCLEOTIDE SEQUENCE [LARGE SCALE GENOMIC DNA]</scope>
    <source>
        <strain evidence="3 4">GB1</strain>
    </source>
</reference>
<name>A0A420VDD2_9BACI</name>
<evidence type="ECO:0000256" key="1">
    <source>
        <dbReference type="SAM" id="Phobius"/>
    </source>
</evidence>
<feature type="transmembrane region" description="Helical" evidence="1">
    <location>
        <begin position="205"/>
        <end position="226"/>
    </location>
</feature>
<feature type="transmembrane region" description="Helical" evidence="1">
    <location>
        <begin position="333"/>
        <end position="351"/>
    </location>
</feature>